<dbReference type="Proteomes" id="UP000037151">
    <property type="component" value="Unassembled WGS sequence"/>
</dbReference>
<feature type="compositionally biased region" description="Low complexity" evidence="1">
    <location>
        <begin position="77"/>
        <end position="106"/>
    </location>
</feature>
<organism evidence="2 3">
    <name type="scientific">Streptomyces acidiscabies</name>
    <dbReference type="NCBI Taxonomy" id="42234"/>
    <lineage>
        <taxon>Bacteria</taxon>
        <taxon>Bacillati</taxon>
        <taxon>Actinomycetota</taxon>
        <taxon>Actinomycetes</taxon>
        <taxon>Kitasatosporales</taxon>
        <taxon>Streptomycetaceae</taxon>
        <taxon>Streptomyces</taxon>
    </lineage>
</organism>
<protein>
    <submittedName>
        <fullName evidence="2">Uncharacterized protein</fullName>
    </submittedName>
</protein>
<evidence type="ECO:0000313" key="2">
    <source>
        <dbReference type="EMBL" id="KND26613.1"/>
    </source>
</evidence>
<evidence type="ECO:0000256" key="1">
    <source>
        <dbReference type="SAM" id="MobiDB-lite"/>
    </source>
</evidence>
<evidence type="ECO:0000313" key="3">
    <source>
        <dbReference type="Proteomes" id="UP000037151"/>
    </source>
</evidence>
<dbReference type="AlphaFoldDB" id="A0A0L0JM07"/>
<feature type="region of interest" description="Disordered" evidence="1">
    <location>
        <begin position="64"/>
        <end position="106"/>
    </location>
</feature>
<dbReference type="PATRIC" id="fig|42234.21.peg.7500"/>
<reference evidence="3" key="1">
    <citation type="submission" date="2014-07" db="EMBL/GenBank/DDBJ databases">
        <title>Genome sequencing of plant-pathogenic Streptomyces species.</title>
        <authorList>
            <person name="Harrison J."/>
            <person name="Sapp M."/>
            <person name="Thwaites R."/>
            <person name="Studholme D.J."/>
        </authorList>
    </citation>
    <scope>NUCLEOTIDE SEQUENCE [LARGE SCALE GENOMIC DNA]</scope>
    <source>
        <strain evidence="3">NCPPB 4445</strain>
    </source>
</reference>
<proteinExistence type="predicted"/>
<dbReference type="EMBL" id="JPPY01000206">
    <property type="protein sequence ID" value="KND26613.1"/>
    <property type="molecule type" value="Genomic_DNA"/>
</dbReference>
<gene>
    <name evidence="2" type="ORF">IQ63_36430</name>
</gene>
<sequence>MSKGRVDEEAVGEKAVSGGPVYLADAIDAVRACVEPVRELAEAFSRADGTPDVAPGLAPDAAPVLAPDTAPVPAPDLAPDAASVPDAASDLAPVPAPDAAPDLAPDTASAPDLASVLANIAAVRLAIGRVPGPSYQAQAAGVGSLGVIDKAVGEVARVFPAAAPVTASGRTPVRPPPPR</sequence>
<name>A0A0L0JM07_9ACTN</name>
<dbReference type="RefSeq" id="WP_050374434.1">
    <property type="nucleotide sequence ID" value="NZ_KQ257833.1"/>
</dbReference>
<comment type="caution">
    <text evidence="2">The sequence shown here is derived from an EMBL/GenBank/DDBJ whole genome shotgun (WGS) entry which is preliminary data.</text>
</comment>
<accession>A0A0L0JM07</accession>